<dbReference type="EMBL" id="BRXX01000455">
    <property type="protein sequence ID" value="GMI13006.1"/>
    <property type="molecule type" value="Genomic_DNA"/>
</dbReference>
<reference evidence="2" key="1">
    <citation type="journal article" date="2023" name="Commun. Biol.">
        <title>Genome analysis of Parmales, the sister group of diatoms, reveals the evolutionary specialization of diatoms from phago-mixotrophs to photoautotrophs.</title>
        <authorList>
            <person name="Ban H."/>
            <person name="Sato S."/>
            <person name="Yoshikawa S."/>
            <person name="Yamada K."/>
            <person name="Nakamura Y."/>
            <person name="Ichinomiya M."/>
            <person name="Sato N."/>
            <person name="Blanc-Mathieu R."/>
            <person name="Endo H."/>
            <person name="Kuwata A."/>
            <person name="Ogata H."/>
        </authorList>
    </citation>
    <scope>NUCLEOTIDE SEQUENCE [LARGE SCALE GENOMIC DNA]</scope>
    <source>
        <strain evidence="2">NIES 3699</strain>
    </source>
</reference>
<organism evidence="1 2">
    <name type="scientific">Triparma verrucosa</name>
    <dbReference type="NCBI Taxonomy" id="1606542"/>
    <lineage>
        <taxon>Eukaryota</taxon>
        <taxon>Sar</taxon>
        <taxon>Stramenopiles</taxon>
        <taxon>Ochrophyta</taxon>
        <taxon>Bolidophyceae</taxon>
        <taxon>Parmales</taxon>
        <taxon>Triparmaceae</taxon>
        <taxon>Triparma</taxon>
    </lineage>
</organism>
<dbReference type="AlphaFoldDB" id="A0A9W7FJ39"/>
<sequence length="299" mass="32992">MIPIASNRQSHSVLTHSSQMFKTENLATNAAIVKLINLYDGKLAKQIPEIEYNVLVACYQREECAGKDFDVCLQILKVKFATMKFILQPAAVSEKNSKKRKNDEILTTEESDFVKKRKLNHAKHNPTHNAKAKEKRKEKMERLMEELSKLPPVGMTSGLTPDRASELLTTGPFEEVMEVIIDEGVAHKTCITGRLGDGADWEVTGGQQKGNKDSYFHSRKGYGIVALTVAVSGKVVEGNIVKKSDPEKETKRRGCAAQVVRSCEITMGKKWDSGLNDPKALGTGSYAEVLGEARIAVSV</sequence>
<protein>
    <submittedName>
        <fullName evidence="1">Uncharacterized protein</fullName>
    </submittedName>
</protein>
<evidence type="ECO:0000313" key="2">
    <source>
        <dbReference type="Proteomes" id="UP001165160"/>
    </source>
</evidence>
<accession>A0A9W7FJ39</accession>
<name>A0A9W7FJ39_9STRA</name>
<gene>
    <name evidence="1" type="ORF">TrVE_jg4269</name>
</gene>
<evidence type="ECO:0000313" key="1">
    <source>
        <dbReference type="EMBL" id="GMI13006.1"/>
    </source>
</evidence>
<proteinExistence type="predicted"/>
<keyword evidence="2" id="KW-1185">Reference proteome</keyword>
<dbReference type="Proteomes" id="UP001165160">
    <property type="component" value="Unassembled WGS sequence"/>
</dbReference>
<comment type="caution">
    <text evidence="1">The sequence shown here is derived from an EMBL/GenBank/DDBJ whole genome shotgun (WGS) entry which is preliminary data.</text>
</comment>